<dbReference type="GO" id="GO:0006259">
    <property type="term" value="P:DNA metabolic process"/>
    <property type="evidence" value="ECO:0007669"/>
    <property type="project" value="InterPro"/>
</dbReference>
<proteinExistence type="predicted"/>
<dbReference type="NCBIfam" id="TIGR00616">
    <property type="entry name" value="rect"/>
    <property type="match status" value="1"/>
</dbReference>
<evidence type="ECO:0000313" key="1">
    <source>
        <dbReference type="EMBL" id="AUX94271.1"/>
    </source>
</evidence>
<dbReference type="Proteomes" id="UP000238365">
    <property type="component" value="Chromosome"/>
</dbReference>
<dbReference type="RefSeq" id="WP_104958102.1">
    <property type="nucleotide sequence ID" value="NZ_CP026377.1"/>
</dbReference>
<dbReference type="InterPro" id="IPR018330">
    <property type="entry name" value="RecT_fam"/>
</dbReference>
<protein>
    <submittedName>
        <fullName evidence="1">Recombinase RecT</fullName>
    </submittedName>
</protein>
<dbReference type="Pfam" id="PF03837">
    <property type="entry name" value="RecT"/>
    <property type="match status" value="1"/>
</dbReference>
<accession>A0A1X1EEJ5</accession>
<dbReference type="GO" id="GO:0003677">
    <property type="term" value="F:DNA binding"/>
    <property type="evidence" value="ECO:0007669"/>
    <property type="project" value="InterPro"/>
</dbReference>
<dbReference type="KEGG" id="pgz:C2E15_15105"/>
<dbReference type="OrthoDB" id="5124088at2"/>
<dbReference type="InterPro" id="IPR004590">
    <property type="entry name" value="ssDNA_annealing_RecT"/>
</dbReference>
<reference evidence="1 2" key="1">
    <citation type="submission" date="2018-01" db="EMBL/GenBank/DDBJ databases">
        <title>Complete and assembled Genome of Pantoea gaviniae DSM22758T.</title>
        <authorList>
            <person name="Stevens M.J.A."/>
            <person name="Zurfluh K."/>
            <person name="Stephan R."/>
        </authorList>
    </citation>
    <scope>NUCLEOTIDE SEQUENCE [LARGE SCALE GENOMIC DNA]</scope>
    <source>
        <strain evidence="1 2">DSM 22758</strain>
    </source>
</reference>
<dbReference type="EMBL" id="CP026377">
    <property type="protein sequence ID" value="AUX94271.1"/>
    <property type="molecule type" value="Genomic_DNA"/>
</dbReference>
<dbReference type="AlphaFoldDB" id="A0A1X1EEJ5"/>
<name>A0A1X1EEJ5_9GAMM</name>
<sequence>MNQQLVNQVFEIVNPLKMEFEQVCAEPSITFKRESEFAMQIFANNDYLAKIAAQNSTSTRSAVMNIAAIGITLNPAQKLAYLVPRKGAICLDISYMGLMHIAQQSGAIKWCQSAIVRKNDRFMRTGIDRTPTHEFNEFDTIEQRGEIVGAYTVVKTDEGDYLTHTMRAEDIFAIRDRSEAWKKYLTDNSKKCPWVTDEEQMILKTVVKQAAKYWPRRERLDSAIDYVNTEGGEGINFTQERGQERDVTPSTEQTLQTITDLLMTMDKTWEEDLLPVCSQIFRRPIKQASDLTETEAVKALDFLSRKAKAAA</sequence>
<evidence type="ECO:0000313" key="2">
    <source>
        <dbReference type="Proteomes" id="UP000238365"/>
    </source>
</evidence>
<keyword evidence="2" id="KW-1185">Reference proteome</keyword>
<gene>
    <name evidence="1" type="ORF">C2E15_15105</name>
</gene>
<organism evidence="1 2">
    <name type="scientific">Mixta gaviniae</name>
    <dbReference type="NCBI Taxonomy" id="665914"/>
    <lineage>
        <taxon>Bacteria</taxon>
        <taxon>Pseudomonadati</taxon>
        <taxon>Pseudomonadota</taxon>
        <taxon>Gammaproteobacteria</taxon>
        <taxon>Enterobacterales</taxon>
        <taxon>Erwiniaceae</taxon>
        <taxon>Mixta</taxon>
    </lineage>
</organism>